<accession>A0A7J3JSR6</accession>
<proteinExistence type="predicted"/>
<gene>
    <name evidence="1" type="ORF">ENT87_05885</name>
    <name evidence="2" type="ORF">ENU30_09045</name>
</gene>
<reference evidence="2" key="1">
    <citation type="journal article" date="2020" name="mSystems">
        <title>Genome- and Community-Level Interaction Insights into Carbon Utilization and Element Cycling Functions of Hydrothermarchaeota in Hydrothermal Sediment.</title>
        <authorList>
            <person name="Zhou Z."/>
            <person name="Liu Y."/>
            <person name="Xu W."/>
            <person name="Pan J."/>
            <person name="Luo Z.H."/>
            <person name="Li M."/>
        </authorList>
    </citation>
    <scope>NUCLEOTIDE SEQUENCE [LARGE SCALE GENOMIC DNA]</scope>
    <source>
        <strain evidence="1">SpSt-618</strain>
        <strain evidence="2">SpSt-657</strain>
    </source>
</reference>
<sequence>MFIILRYTLMLVAVFSLIVVLLPLIEFVSGVLENPACFKIDVVEQRPVDYESIEVRIYISYCSNVPLKEVRICIGDREILFGSIIRGEHVKEVAISRKELEKGLKKIEFSIAGLYRLRFSALASIYTGFCHCFISFPRISLGFSSGLKTFKDAP</sequence>
<dbReference type="AlphaFoldDB" id="A0A7J3JSR6"/>
<dbReference type="EMBL" id="DTBZ01000169">
    <property type="protein sequence ID" value="HGQ19096.1"/>
    <property type="molecule type" value="Genomic_DNA"/>
</dbReference>
<comment type="caution">
    <text evidence="2">The sequence shown here is derived from an EMBL/GenBank/DDBJ whole genome shotgun (WGS) entry which is preliminary data.</text>
</comment>
<evidence type="ECO:0008006" key="3">
    <source>
        <dbReference type="Google" id="ProtNLM"/>
    </source>
</evidence>
<evidence type="ECO:0000313" key="2">
    <source>
        <dbReference type="EMBL" id="HGQ19096.1"/>
    </source>
</evidence>
<dbReference type="EMBL" id="DTAI01000170">
    <property type="protein sequence ID" value="HGN37059.1"/>
    <property type="molecule type" value="Genomic_DNA"/>
</dbReference>
<organism evidence="2">
    <name type="scientific">Ignisphaera aggregans</name>
    <dbReference type="NCBI Taxonomy" id="334771"/>
    <lineage>
        <taxon>Archaea</taxon>
        <taxon>Thermoproteota</taxon>
        <taxon>Thermoprotei</taxon>
        <taxon>Desulfurococcales</taxon>
        <taxon>Desulfurococcaceae</taxon>
        <taxon>Ignisphaera</taxon>
    </lineage>
</organism>
<evidence type="ECO:0000313" key="1">
    <source>
        <dbReference type="EMBL" id="HGN37059.1"/>
    </source>
</evidence>
<protein>
    <recommendedName>
        <fullName evidence="3">Late embryogenesis abundant protein LEA-2 subgroup domain-containing protein</fullName>
    </recommendedName>
</protein>
<name>A0A7J3JSR6_9CREN</name>